<feature type="compositionally biased region" description="Low complexity" evidence="7">
    <location>
        <begin position="1085"/>
        <end position="1105"/>
    </location>
</feature>
<comment type="caution">
    <text evidence="9">The sequence shown here is derived from an EMBL/GenBank/DDBJ whole genome shotgun (WGS) entry which is preliminary data.</text>
</comment>
<evidence type="ECO:0000259" key="8">
    <source>
        <dbReference type="PROSITE" id="PS50011"/>
    </source>
</evidence>
<dbReference type="InterPro" id="IPR011009">
    <property type="entry name" value="Kinase-like_dom_sf"/>
</dbReference>
<dbReference type="PROSITE" id="PS00107">
    <property type="entry name" value="PROTEIN_KINASE_ATP"/>
    <property type="match status" value="1"/>
</dbReference>
<dbReference type="FunFam" id="1.10.510.10:FF:000571">
    <property type="entry name" value="Maternal embryonic leucine zipper kinase"/>
    <property type="match status" value="1"/>
</dbReference>
<dbReference type="CDD" id="cd14003">
    <property type="entry name" value="STKc_AMPK-like"/>
    <property type="match status" value="1"/>
</dbReference>
<keyword evidence="2" id="KW-0808">Transferase</keyword>
<dbReference type="AlphaFoldDB" id="A0A2Z6Q5T2"/>
<keyword evidence="1" id="KW-0723">Serine/threonine-protein kinase</keyword>
<feature type="compositionally biased region" description="Acidic residues" evidence="7">
    <location>
        <begin position="515"/>
        <end position="524"/>
    </location>
</feature>
<keyword evidence="3 6" id="KW-0547">Nucleotide-binding</keyword>
<dbReference type="PANTHER" id="PTHR24346">
    <property type="entry name" value="MAP/MICROTUBULE AFFINITY-REGULATING KINASE"/>
    <property type="match status" value="1"/>
</dbReference>
<keyword evidence="4" id="KW-0418">Kinase</keyword>
<evidence type="ECO:0000256" key="2">
    <source>
        <dbReference type="ARBA" id="ARBA00022679"/>
    </source>
</evidence>
<dbReference type="Gene3D" id="1.10.510.10">
    <property type="entry name" value="Transferase(Phosphotransferase) domain 1"/>
    <property type="match status" value="1"/>
</dbReference>
<feature type="compositionally biased region" description="Acidic residues" evidence="7">
    <location>
        <begin position="539"/>
        <end position="549"/>
    </location>
</feature>
<evidence type="ECO:0000256" key="1">
    <source>
        <dbReference type="ARBA" id="ARBA00022527"/>
    </source>
</evidence>
<sequence length="1217" mass="135186">MHMSYGKTRMAGVPNSRNQRAKLAADYQELLKELSTHNIRSVGNYALEDTLGEGTYGKVKRATHKLTGQKVAIKIIPKLHAENLTREIHHHRYLHHPNIISLLEVIPTETEIYMVLEYCEGGELYDFLVERGRLRENLARKMFGQLCRAVKYCHDRRVVHRDLKLENILLDSHNNVKLGDFGFTRECESKKLLETICGSTGYSAPEMLLAKKYSGLEVDIWSLGVILYTLLCGALPFDDDDENEMKHKIIKGEYEMEEFLSDEAKDLIRSILQLEPSERPTLKQILQHTWFTIKDEEEEYNDDDDDDWATDDIADDESISSIEEENSVKEPTKGVTIVSRSKDSHLDATSHLERQRQEIFLTKQNSSQNNYPMTYTRHSRYNNYATESTTSTAPSAFKNRMKVFTPAPSSSTQKTWGPSTSKTSRRSSIDSKAFNEKVLFTTPEEKELLEKLDNLGFDIAGIKNSVLEGKVDSASGLWWLLLTKLRKKKKIEGAQSSVTTVDVAVGTSDDEVVIEEETDDENEADSPINNAEPNRLCQEEEEKAVENSEEIIPPTPPPKTYHAAPASRERRKSLILSHPEAVEPVLTTITAMASPPLSPKRYSSFTSPISSRSVSPIPLSSPAPMPIPNGKSNHRKKGFLSTLSTIKGWWIGSNNPKDANNAYKKSMLNWAESGVVVPADLVHTKSRFNRRSENKTPPGYDGTNSINLSRRSSINRNSLRDKKKKRGSIQGSKGNKRTTPAPIMISPVTPSVVLSQNSPTSMSPIPGTPPAARPRTTTLFTKNRRNPFAYPGSSWGRKQVKRRSIGANSINILVDNFNVGSGSGSSENNNYLNNQGNRDTFEKSEIEDISDGFESKVIKGKSTIDEQLMVVESSKSKTIVLASPPPTPPTPPPLLTSNNNDNNIRTNSSQIFKQEHIGYKVDISPHKISEETLASSDDGDESEYVDAASTFTSTPRSRTASPSPSTSTSASPSPNNSPKIKPDGTITNPPTFPSPPSHQISISPPRNLSQSPTNPVSPPLSPTDCDVDIPLRNNLKSHNRLASFPPVHSDVLQTSSGRGKQSEERVFPVEKSLTTTKSVINHLMSTPPESPRSSSPTSSLPHLSKPFNKLLHSRSHSLPSTTSSLNIVNEENIEDNHHSSSNTNGAMSNGIDIPISSRRNESSFRRDSSPSPPNMPFNVSQMMFLHNNGINPRRGSPLISRNSRRQPAMIMEEDEES</sequence>
<reference evidence="9 10" key="1">
    <citation type="submission" date="2017-11" db="EMBL/GenBank/DDBJ databases">
        <title>The genome of Rhizophagus clarus HR1 reveals common genetic basis of auxotrophy among arbuscular mycorrhizal fungi.</title>
        <authorList>
            <person name="Kobayashi Y."/>
        </authorList>
    </citation>
    <scope>NUCLEOTIDE SEQUENCE [LARGE SCALE GENOMIC DNA]</scope>
    <source>
        <strain evidence="9 10">HR1</strain>
    </source>
</reference>
<feature type="compositionally biased region" description="Acidic residues" evidence="7">
    <location>
        <begin position="296"/>
        <end position="325"/>
    </location>
</feature>
<dbReference type="SMART" id="SM00220">
    <property type="entry name" value="S_TKc"/>
    <property type="match status" value="1"/>
</dbReference>
<evidence type="ECO:0000256" key="7">
    <source>
        <dbReference type="SAM" id="MobiDB-lite"/>
    </source>
</evidence>
<feature type="region of interest" description="Disordered" evidence="7">
    <location>
        <begin position="296"/>
        <end position="348"/>
    </location>
</feature>
<feature type="region of interest" description="Disordered" evidence="7">
    <location>
        <begin position="1083"/>
        <end position="1105"/>
    </location>
</feature>
<dbReference type="GO" id="GO:0005737">
    <property type="term" value="C:cytoplasm"/>
    <property type="evidence" value="ECO:0007669"/>
    <property type="project" value="TreeGrafter"/>
</dbReference>
<proteinExistence type="predicted"/>
<dbReference type="PROSITE" id="PS50011">
    <property type="entry name" value="PROTEIN_KINASE_DOM"/>
    <property type="match status" value="1"/>
</dbReference>
<evidence type="ECO:0000256" key="6">
    <source>
        <dbReference type="PROSITE-ProRule" id="PRU10141"/>
    </source>
</evidence>
<feature type="binding site" evidence="6">
    <location>
        <position position="74"/>
    </location>
    <ligand>
        <name>ATP</name>
        <dbReference type="ChEBI" id="CHEBI:30616"/>
    </ligand>
</feature>
<evidence type="ECO:0000256" key="3">
    <source>
        <dbReference type="ARBA" id="ARBA00022741"/>
    </source>
</evidence>
<dbReference type="InterPro" id="IPR008271">
    <property type="entry name" value="Ser/Thr_kinase_AS"/>
</dbReference>
<feature type="compositionally biased region" description="Low complexity" evidence="7">
    <location>
        <begin position="604"/>
        <end position="618"/>
    </location>
</feature>
<dbReference type="PANTHER" id="PTHR24346:SF110">
    <property type="entry name" value="NON-SPECIFIC SERINE_THREONINE PROTEIN KINASE"/>
    <property type="match status" value="1"/>
</dbReference>
<dbReference type="STRING" id="94130.A0A2Z6Q5T2"/>
<accession>A0A2Z6Q5T2</accession>
<feature type="compositionally biased region" description="Low complexity" evidence="7">
    <location>
        <begin position="947"/>
        <end position="978"/>
    </location>
</feature>
<feature type="region of interest" description="Disordered" evidence="7">
    <location>
        <begin position="879"/>
        <end position="905"/>
    </location>
</feature>
<keyword evidence="5 6" id="KW-0067">ATP-binding</keyword>
<gene>
    <name evidence="9" type="ORF">RclHR1_11490005</name>
</gene>
<dbReference type="GO" id="GO:0004674">
    <property type="term" value="F:protein serine/threonine kinase activity"/>
    <property type="evidence" value="ECO:0007669"/>
    <property type="project" value="UniProtKB-KW"/>
</dbReference>
<evidence type="ECO:0000313" key="10">
    <source>
        <dbReference type="Proteomes" id="UP000247702"/>
    </source>
</evidence>
<evidence type="ECO:0000256" key="4">
    <source>
        <dbReference type="ARBA" id="ARBA00022777"/>
    </source>
</evidence>
<feature type="compositionally biased region" description="Polar residues" evidence="7">
    <location>
        <begin position="407"/>
        <end position="422"/>
    </location>
</feature>
<feature type="region of interest" description="Disordered" evidence="7">
    <location>
        <begin position="933"/>
        <end position="1067"/>
    </location>
</feature>
<dbReference type="GO" id="GO:0005524">
    <property type="term" value="F:ATP binding"/>
    <property type="evidence" value="ECO:0007669"/>
    <property type="project" value="UniProtKB-UniRule"/>
</dbReference>
<dbReference type="PROSITE" id="PS00108">
    <property type="entry name" value="PROTEIN_KINASE_ST"/>
    <property type="match status" value="1"/>
</dbReference>
<feature type="compositionally biased region" description="Low complexity" evidence="7">
    <location>
        <begin position="704"/>
        <end position="717"/>
    </location>
</feature>
<feature type="domain" description="Protein kinase" evidence="8">
    <location>
        <begin position="45"/>
        <end position="291"/>
    </location>
</feature>
<name>A0A2Z6Q5T2_9GLOM</name>
<dbReference type="GO" id="GO:0035556">
    <property type="term" value="P:intracellular signal transduction"/>
    <property type="evidence" value="ECO:0007669"/>
    <property type="project" value="TreeGrafter"/>
</dbReference>
<dbReference type="InterPro" id="IPR000719">
    <property type="entry name" value="Prot_kinase_dom"/>
</dbReference>
<dbReference type="EMBL" id="BEXD01000168">
    <property type="protein sequence ID" value="GBB84895.1"/>
    <property type="molecule type" value="Genomic_DNA"/>
</dbReference>
<keyword evidence="10" id="KW-1185">Reference proteome</keyword>
<feature type="region of interest" description="Disordered" evidence="7">
    <location>
        <begin position="515"/>
        <end position="570"/>
    </location>
</feature>
<feature type="region of interest" description="Disordered" evidence="7">
    <location>
        <begin position="687"/>
        <end position="744"/>
    </location>
</feature>
<feature type="compositionally biased region" description="Low complexity" evidence="7">
    <location>
        <begin position="895"/>
        <end position="905"/>
    </location>
</feature>
<evidence type="ECO:0000313" key="9">
    <source>
        <dbReference type="EMBL" id="GBB84895.1"/>
    </source>
</evidence>
<evidence type="ECO:0000256" key="5">
    <source>
        <dbReference type="ARBA" id="ARBA00022840"/>
    </source>
</evidence>
<feature type="compositionally biased region" description="Basic and acidic residues" evidence="7">
    <location>
        <begin position="1158"/>
        <end position="1168"/>
    </location>
</feature>
<feature type="region of interest" description="Disordered" evidence="7">
    <location>
        <begin position="1135"/>
        <end position="1217"/>
    </location>
</feature>
<feature type="region of interest" description="Disordered" evidence="7">
    <location>
        <begin position="604"/>
        <end position="635"/>
    </location>
</feature>
<feature type="compositionally biased region" description="Pro residues" evidence="7">
    <location>
        <begin position="883"/>
        <end position="894"/>
    </location>
</feature>
<feature type="region of interest" description="Disordered" evidence="7">
    <location>
        <begin position="406"/>
        <end position="428"/>
    </location>
</feature>
<dbReference type="InterPro" id="IPR017441">
    <property type="entry name" value="Protein_kinase_ATP_BS"/>
</dbReference>
<dbReference type="Proteomes" id="UP000247702">
    <property type="component" value="Unassembled WGS sequence"/>
</dbReference>
<dbReference type="SUPFAM" id="SSF56112">
    <property type="entry name" value="Protein kinase-like (PK-like)"/>
    <property type="match status" value="1"/>
</dbReference>
<organism evidence="9 10">
    <name type="scientific">Rhizophagus clarus</name>
    <dbReference type="NCBI Taxonomy" id="94130"/>
    <lineage>
        <taxon>Eukaryota</taxon>
        <taxon>Fungi</taxon>
        <taxon>Fungi incertae sedis</taxon>
        <taxon>Mucoromycota</taxon>
        <taxon>Glomeromycotina</taxon>
        <taxon>Glomeromycetes</taxon>
        <taxon>Glomerales</taxon>
        <taxon>Glomeraceae</taxon>
        <taxon>Rhizophagus</taxon>
    </lineage>
</organism>
<protein>
    <recommendedName>
        <fullName evidence="8">Protein kinase domain-containing protein</fullName>
    </recommendedName>
</protein>
<dbReference type="Pfam" id="PF00069">
    <property type="entry name" value="Pkinase"/>
    <property type="match status" value="1"/>
</dbReference>
<dbReference type="FunFam" id="3.30.200.20:FF:000003">
    <property type="entry name" value="Non-specific serine/threonine protein kinase"/>
    <property type="match status" value="1"/>
</dbReference>